<organism evidence="1 2">
    <name type="scientific">Stieleria varia</name>
    <dbReference type="NCBI Taxonomy" id="2528005"/>
    <lineage>
        <taxon>Bacteria</taxon>
        <taxon>Pseudomonadati</taxon>
        <taxon>Planctomycetota</taxon>
        <taxon>Planctomycetia</taxon>
        <taxon>Pirellulales</taxon>
        <taxon>Pirellulaceae</taxon>
        <taxon>Stieleria</taxon>
    </lineage>
</organism>
<accession>A0A5C6A8S3</accession>
<evidence type="ECO:0000313" key="2">
    <source>
        <dbReference type="Proteomes" id="UP000320176"/>
    </source>
</evidence>
<sequence>MMTSRETKDSRSRKYEFKIRFGMLLLLTAVLCLCRLSQTVWQNKRLPPIDVAERNGARLLTVSERVHLYLWKINLASSPPDKYADNLVDLVQDTVRSDSDFGQLSKSNVVLSTNSNERLEP</sequence>
<name>A0A5C6A8S3_9BACT</name>
<dbReference type="EMBL" id="SJPN01000007">
    <property type="protein sequence ID" value="TWT94683.1"/>
    <property type="molecule type" value="Genomic_DNA"/>
</dbReference>
<reference evidence="1 2" key="1">
    <citation type="submission" date="2019-02" db="EMBL/GenBank/DDBJ databases">
        <title>Deep-cultivation of Planctomycetes and their phenomic and genomic characterization uncovers novel biology.</title>
        <authorList>
            <person name="Wiegand S."/>
            <person name="Jogler M."/>
            <person name="Boedeker C."/>
            <person name="Pinto D."/>
            <person name="Vollmers J."/>
            <person name="Rivas-Marin E."/>
            <person name="Kohn T."/>
            <person name="Peeters S.H."/>
            <person name="Heuer A."/>
            <person name="Rast P."/>
            <person name="Oberbeckmann S."/>
            <person name="Bunk B."/>
            <person name="Jeske O."/>
            <person name="Meyerdierks A."/>
            <person name="Storesund J.E."/>
            <person name="Kallscheuer N."/>
            <person name="Luecker S."/>
            <person name="Lage O.M."/>
            <person name="Pohl T."/>
            <person name="Merkel B.J."/>
            <person name="Hornburger P."/>
            <person name="Mueller R.-W."/>
            <person name="Bruemmer F."/>
            <person name="Labrenz M."/>
            <person name="Spormann A.M."/>
            <person name="Op Den Camp H."/>
            <person name="Overmann J."/>
            <person name="Amann R."/>
            <person name="Jetten M.S.M."/>
            <person name="Mascher T."/>
            <person name="Medema M.H."/>
            <person name="Devos D.P."/>
            <person name="Kaster A.-K."/>
            <person name="Ovreas L."/>
            <person name="Rohde M."/>
            <person name="Galperin M.Y."/>
            <person name="Jogler C."/>
        </authorList>
    </citation>
    <scope>NUCLEOTIDE SEQUENCE [LARGE SCALE GENOMIC DNA]</scope>
    <source>
        <strain evidence="1 2">Pla52n</strain>
    </source>
</reference>
<protein>
    <submittedName>
        <fullName evidence="1">Uncharacterized protein</fullName>
    </submittedName>
</protein>
<evidence type="ECO:0000313" key="1">
    <source>
        <dbReference type="EMBL" id="TWT94683.1"/>
    </source>
</evidence>
<keyword evidence="2" id="KW-1185">Reference proteome</keyword>
<proteinExistence type="predicted"/>
<gene>
    <name evidence="1" type="ORF">Pla52n_55080</name>
</gene>
<dbReference type="Proteomes" id="UP000320176">
    <property type="component" value="Unassembled WGS sequence"/>
</dbReference>
<comment type="caution">
    <text evidence="1">The sequence shown here is derived from an EMBL/GenBank/DDBJ whole genome shotgun (WGS) entry which is preliminary data.</text>
</comment>
<dbReference type="AlphaFoldDB" id="A0A5C6A8S3"/>